<accession>A0A5N6EBB6</accession>
<keyword evidence="1" id="KW-1133">Transmembrane helix</keyword>
<feature type="transmembrane region" description="Helical" evidence="1">
    <location>
        <begin position="28"/>
        <end position="48"/>
    </location>
</feature>
<reference evidence="2 3" key="1">
    <citation type="submission" date="2019-04" db="EMBL/GenBank/DDBJ databases">
        <title>Fungal friends and foes A comparative genomics study of 23 Aspergillus species from section Flavi.</title>
        <authorList>
            <consortium name="DOE Joint Genome Institute"/>
            <person name="Kjaerbolling I."/>
            <person name="Vesth T.C."/>
            <person name="Frisvad J.C."/>
            <person name="Nybo J.L."/>
            <person name="Theobald S."/>
            <person name="Kildgaard S."/>
            <person name="Petersen T.I."/>
            <person name="Kuo A."/>
            <person name="Sato A."/>
            <person name="Lyhne E.K."/>
            <person name="Kogle M.E."/>
            <person name="Wiebenga A."/>
            <person name="Kun R.S."/>
            <person name="Lubbers R.J."/>
            <person name="Makela M.R."/>
            <person name="Barry K."/>
            <person name="Chovatia M."/>
            <person name="Clum A."/>
            <person name="Daum C."/>
            <person name="Haridas S."/>
            <person name="He G."/>
            <person name="LaButti K."/>
            <person name="Lipzen A."/>
            <person name="Mondo S."/>
            <person name="Pangilinan J."/>
            <person name="Riley R."/>
            <person name="Salamov A."/>
            <person name="Simmons B.A."/>
            <person name="Magnuson J.K."/>
            <person name="Henrissat B."/>
            <person name="Mortensen U.H."/>
            <person name="Larsen T.O."/>
            <person name="De vries R.P."/>
            <person name="Grigoriev I.V."/>
            <person name="Machida M."/>
            <person name="Baker S.E."/>
            <person name="Andersen M.R."/>
        </authorList>
    </citation>
    <scope>NUCLEOTIDE SEQUENCE [LARGE SCALE GENOMIC DNA]</scope>
    <source>
        <strain evidence="2 3">CBS 126849</strain>
    </source>
</reference>
<organism evidence="2 3">
    <name type="scientific">Aspergillus novoparasiticus</name>
    <dbReference type="NCBI Taxonomy" id="986946"/>
    <lineage>
        <taxon>Eukaryota</taxon>
        <taxon>Fungi</taxon>
        <taxon>Dikarya</taxon>
        <taxon>Ascomycota</taxon>
        <taxon>Pezizomycotina</taxon>
        <taxon>Eurotiomycetes</taxon>
        <taxon>Eurotiomycetidae</taxon>
        <taxon>Eurotiales</taxon>
        <taxon>Aspergillaceae</taxon>
        <taxon>Aspergillus</taxon>
        <taxon>Aspergillus subgen. Circumdati</taxon>
    </lineage>
</organism>
<proteinExistence type="predicted"/>
<keyword evidence="3" id="KW-1185">Reference proteome</keyword>
<dbReference type="EMBL" id="ML733518">
    <property type="protein sequence ID" value="KAB8214891.1"/>
    <property type="molecule type" value="Genomic_DNA"/>
</dbReference>
<dbReference type="Proteomes" id="UP000326799">
    <property type="component" value="Unassembled WGS sequence"/>
</dbReference>
<evidence type="ECO:0000313" key="2">
    <source>
        <dbReference type="EMBL" id="KAB8214891.1"/>
    </source>
</evidence>
<evidence type="ECO:0000313" key="3">
    <source>
        <dbReference type="Proteomes" id="UP000326799"/>
    </source>
</evidence>
<evidence type="ECO:0000256" key="1">
    <source>
        <dbReference type="SAM" id="Phobius"/>
    </source>
</evidence>
<sequence>MRRSIVPDTRAAERLISSHSLPGYLPHGPLAVCFLPWLSLFMLPAIPFNRQVHNSILMSNWPSYM</sequence>
<gene>
    <name evidence="2" type="ORF">BDV33DRAFT_181809</name>
</gene>
<keyword evidence="1" id="KW-0472">Membrane</keyword>
<name>A0A5N6EBB6_9EURO</name>
<keyword evidence="1" id="KW-0812">Transmembrane</keyword>
<dbReference type="AlphaFoldDB" id="A0A5N6EBB6"/>
<protein>
    <submittedName>
        <fullName evidence="2">Uncharacterized protein</fullName>
    </submittedName>
</protein>